<name>A0A8S1M6U2_PARPR</name>
<accession>A0A8S1M6U2</accession>
<evidence type="ECO:0000313" key="3">
    <source>
        <dbReference type="Proteomes" id="UP000688137"/>
    </source>
</evidence>
<protein>
    <submittedName>
        <fullName evidence="2">Uncharacterized protein</fullName>
    </submittedName>
</protein>
<feature type="region of interest" description="Disordered" evidence="1">
    <location>
        <begin position="68"/>
        <end position="101"/>
    </location>
</feature>
<sequence>MKKKSQSKGNTQKLQVEVDIMLLYYNLKKNLLKKKIVIKLRIHKTNVLLKNYGKHVLEKHKEFAKTFQQKNKLNKVSSRPSSRSSSLSKQTKQSETQSQQNQSYFIQSLNLTCKNSANENLKRALQVQQYKSYRLRLDRIFQ</sequence>
<feature type="compositionally biased region" description="Low complexity" evidence="1">
    <location>
        <begin position="77"/>
        <end position="101"/>
    </location>
</feature>
<proteinExistence type="predicted"/>
<dbReference type="AlphaFoldDB" id="A0A8S1M6U2"/>
<gene>
    <name evidence="2" type="ORF">PPRIM_AZ9-3.1.T0550095</name>
</gene>
<keyword evidence="3" id="KW-1185">Reference proteome</keyword>
<evidence type="ECO:0000313" key="2">
    <source>
        <dbReference type="EMBL" id="CAD8075827.1"/>
    </source>
</evidence>
<comment type="caution">
    <text evidence="2">The sequence shown here is derived from an EMBL/GenBank/DDBJ whole genome shotgun (WGS) entry which is preliminary data.</text>
</comment>
<evidence type="ECO:0000256" key="1">
    <source>
        <dbReference type="SAM" id="MobiDB-lite"/>
    </source>
</evidence>
<organism evidence="2 3">
    <name type="scientific">Paramecium primaurelia</name>
    <dbReference type="NCBI Taxonomy" id="5886"/>
    <lineage>
        <taxon>Eukaryota</taxon>
        <taxon>Sar</taxon>
        <taxon>Alveolata</taxon>
        <taxon>Ciliophora</taxon>
        <taxon>Intramacronucleata</taxon>
        <taxon>Oligohymenophorea</taxon>
        <taxon>Peniculida</taxon>
        <taxon>Parameciidae</taxon>
        <taxon>Paramecium</taxon>
    </lineage>
</organism>
<reference evidence="2" key="1">
    <citation type="submission" date="2021-01" db="EMBL/GenBank/DDBJ databases">
        <authorList>
            <consortium name="Genoscope - CEA"/>
            <person name="William W."/>
        </authorList>
    </citation>
    <scope>NUCLEOTIDE SEQUENCE</scope>
</reference>
<dbReference type="Proteomes" id="UP000688137">
    <property type="component" value="Unassembled WGS sequence"/>
</dbReference>
<dbReference type="EMBL" id="CAJJDM010000055">
    <property type="protein sequence ID" value="CAD8075827.1"/>
    <property type="molecule type" value="Genomic_DNA"/>
</dbReference>